<feature type="compositionally biased region" description="Low complexity" evidence="1">
    <location>
        <begin position="72"/>
        <end position="84"/>
    </location>
</feature>
<dbReference type="OrthoDB" id="275270at2"/>
<evidence type="ECO:0000256" key="1">
    <source>
        <dbReference type="SAM" id="MobiDB-lite"/>
    </source>
</evidence>
<gene>
    <name evidence="2" type="ORF">CFX0092_A0806</name>
</gene>
<evidence type="ECO:0000313" key="3">
    <source>
        <dbReference type="Proteomes" id="UP000215027"/>
    </source>
</evidence>
<dbReference type="AlphaFoldDB" id="A0A160SZU1"/>
<dbReference type="RefSeq" id="WP_095042267.1">
    <property type="nucleotide sequence ID" value="NZ_LN890655.1"/>
</dbReference>
<organism evidence="2 3">
    <name type="scientific">Candidatus Promineifilum breve</name>
    <dbReference type="NCBI Taxonomy" id="1806508"/>
    <lineage>
        <taxon>Bacteria</taxon>
        <taxon>Bacillati</taxon>
        <taxon>Chloroflexota</taxon>
        <taxon>Ardenticatenia</taxon>
        <taxon>Candidatus Promineifilales</taxon>
        <taxon>Candidatus Promineifilaceae</taxon>
        <taxon>Candidatus Promineifilum</taxon>
    </lineage>
</organism>
<dbReference type="Proteomes" id="UP000215027">
    <property type="component" value="Chromosome I"/>
</dbReference>
<accession>A0A160SZU1</accession>
<sequence>MKDESSSPDRRRLLGGCALLLLCGGVALLTLTTLRVASPTPQSDAGPIPATAVPAGPTADHAADGKLPPPTETANPAAIPTTIAQQPVPERAVADLDRLYTTILPPHDYFAAAEELGRVELGERTTPALPAAVGDRATFHTADGPRQAELVYLDELAAYWVETGLTLDRAAIAAAAERLRAHYYPILTRVFGQEWRPGIDGDPRFTVFHVLGASDTVELGYFSDENEYPRALFADSNEREMIYLNMARLEAGTPLYDGTLVHEVQHLIQWNLDGNEDRWLNEGLSQVAETLLGLATVDPHPFLEQTQVRLDRWGGESEALIHYANSYLFVLYLWEQLGDAALSELARHPANGLAAVRAVLAGHRPGLPLEEFAADWATALYLDGRSPDPRYTIQRHELAPPFLADRARQLPYETVAALDPFAFDVIDLDFSGPATITFAGDTVAPLLDPPPDGGPVWFAPPADSSRAQLTAAVDLSGDAAASFSFLVWHDLEPGYDFAYLSLSTDGGQTWRLLAPEQAQLGAYGPAWGGRSAEIAGHANGWLRQNIDLSPYRGQQIQLRFDVVTDFEQFGRGFAISGPVVTGASAPPVWEADGFVETGASLPQRWAVRLIREGQSPEVLPLALDGQNRGQMAVELGPAGGALIVMPVTPYGEGAADYRLAVSR</sequence>
<dbReference type="Gene3D" id="2.60.120.260">
    <property type="entry name" value="Galactose-binding domain-like"/>
    <property type="match status" value="1"/>
</dbReference>
<evidence type="ECO:0000313" key="2">
    <source>
        <dbReference type="EMBL" id="CUS02684.2"/>
    </source>
</evidence>
<reference evidence="2" key="1">
    <citation type="submission" date="2016-01" db="EMBL/GenBank/DDBJ databases">
        <authorList>
            <person name="Mcilroy J.S."/>
            <person name="Karst M S."/>
            <person name="Albertsen M."/>
        </authorList>
    </citation>
    <scope>NUCLEOTIDE SEQUENCE</scope>
    <source>
        <strain evidence="2">Cfx-K</strain>
    </source>
</reference>
<protein>
    <submittedName>
        <fullName evidence="2">Uncharacterized protein</fullName>
    </submittedName>
</protein>
<dbReference type="EMBL" id="LN890655">
    <property type="protein sequence ID" value="CUS02684.2"/>
    <property type="molecule type" value="Genomic_DNA"/>
</dbReference>
<feature type="region of interest" description="Disordered" evidence="1">
    <location>
        <begin position="38"/>
        <end position="86"/>
    </location>
</feature>
<dbReference type="InterPro" id="IPR006311">
    <property type="entry name" value="TAT_signal"/>
</dbReference>
<dbReference type="PROSITE" id="PS51318">
    <property type="entry name" value="TAT"/>
    <property type="match status" value="1"/>
</dbReference>
<keyword evidence="3" id="KW-1185">Reference proteome</keyword>
<name>A0A160SZU1_9CHLR</name>
<dbReference type="Pfam" id="PF20773">
    <property type="entry name" value="InhA-like_MAM"/>
    <property type="match status" value="1"/>
</dbReference>
<proteinExistence type="predicted"/>
<dbReference type="KEGG" id="pbf:CFX0092_A0806"/>